<evidence type="ECO:0000313" key="8">
    <source>
        <dbReference type="EMBL" id="KAJ8991477.1"/>
    </source>
</evidence>
<dbReference type="InterPro" id="IPR001563">
    <property type="entry name" value="Peptidase_S10"/>
</dbReference>
<dbReference type="EMBL" id="JAJGCB010000008">
    <property type="protein sequence ID" value="KAJ8991477.1"/>
    <property type="molecule type" value="Genomic_DNA"/>
</dbReference>
<dbReference type="Pfam" id="PF00450">
    <property type="entry name" value="Peptidase_S10"/>
    <property type="match status" value="1"/>
</dbReference>
<comment type="caution">
    <text evidence="8">The sequence shown here is derived from an EMBL/GenBank/DDBJ whole genome shotgun (WGS) entry which is preliminary data.</text>
</comment>
<evidence type="ECO:0000256" key="1">
    <source>
        <dbReference type="ARBA" id="ARBA00009431"/>
    </source>
</evidence>
<feature type="chain" id="PRO_5042817590" description="Carboxypeptidase D" evidence="7">
    <location>
        <begin position="24"/>
        <end position="607"/>
    </location>
</feature>
<comment type="similarity">
    <text evidence="1">Belongs to the peptidase S10 family.</text>
</comment>
<dbReference type="GO" id="GO:0000324">
    <property type="term" value="C:fungal-type vacuole"/>
    <property type="evidence" value="ECO:0007669"/>
    <property type="project" value="TreeGrafter"/>
</dbReference>
<keyword evidence="7" id="KW-0732">Signal</keyword>
<feature type="region of interest" description="Disordered" evidence="6">
    <location>
        <begin position="546"/>
        <end position="584"/>
    </location>
</feature>
<evidence type="ECO:0008006" key="10">
    <source>
        <dbReference type="Google" id="ProtNLM"/>
    </source>
</evidence>
<proteinExistence type="inferred from homology"/>
<evidence type="ECO:0000256" key="4">
    <source>
        <dbReference type="ARBA" id="ARBA00022801"/>
    </source>
</evidence>
<dbReference type="GO" id="GO:0004185">
    <property type="term" value="F:serine-type carboxypeptidase activity"/>
    <property type="evidence" value="ECO:0007669"/>
    <property type="project" value="InterPro"/>
</dbReference>
<feature type="compositionally biased region" description="Polar residues" evidence="6">
    <location>
        <begin position="546"/>
        <end position="562"/>
    </location>
</feature>
<keyword evidence="2" id="KW-0121">Carboxypeptidase</keyword>
<evidence type="ECO:0000256" key="5">
    <source>
        <dbReference type="ARBA" id="ARBA00023180"/>
    </source>
</evidence>
<evidence type="ECO:0000256" key="3">
    <source>
        <dbReference type="ARBA" id="ARBA00022670"/>
    </source>
</evidence>
<feature type="signal peptide" evidence="7">
    <location>
        <begin position="1"/>
        <end position="23"/>
    </location>
</feature>
<dbReference type="GO" id="GO:0006508">
    <property type="term" value="P:proteolysis"/>
    <property type="evidence" value="ECO:0007669"/>
    <property type="project" value="UniProtKB-KW"/>
</dbReference>
<organism evidence="8 9">
    <name type="scientific">Exophiala dermatitidis</name>
    <name type="common">Black yeast-like fungus</name>
    <name type="synonym">Wangiella dermatitidis</name>
    <dbReference type="NCBI Taxonomy" id="5970"/>
    <lineage>
        <taxon>Eukaryota</taxon>
        <taxon>Fungi</taxon>
        <taxon>Dikarya</taxon>
        <taxon>Ascomycota</taxon>
        <taxon>Pezizomycotina</taxon>
        <taxon>Eurotiomycetes</taxon>
        <taxon>Chaetothyriomycetidae</taxon>
        <taxon>Chaetothyriales</taxon>
        <taxon>Herpotrichiellaceae</taxon>
        <taxon>Exophiala</taxon>
    </lineage>
</organism>
<evidence type="ECO:0000313" key="9">
    <source>
        <dbReference type="Proteomes" id="UP001161757"/>
    </source>
</evidence>
<evidence type="ECO:0000256" key="7">
    <source>
        <dbReference type="SAM" id="SignalP"/>
    </source>
</evidence>
<keyword evidence="3" id="KW-0645">Protease</keyword>
<gene>
    <name evidence="8" type="ORF">HRR80_004809</name>
</gene>
<evidence type="ECO:0000256" key="2">
    <source>
        <dbReference type="ARBA" id="ARBA00022645"/>
    </source>
</evidence>
<dbReference type="PANTHER" id="PTHR11802">
    <property type="entry name" value="SERINE PROTEASE FAMILY S10 SERINE CARBOXYPEPTIDASE"/>
    <property type="match status" value="1"/>
</dbReference>
<dbReference type="AlphaFoldDB" id="A0AAN6ETX0"/>
<accession>A0AAN6ETX0</accession>
<reference evidence="8" key="1">
    <citation type="submission" date="2023-01" db="EMBL/GenBank/DDBJ databases">
        <title>Exophiala dermititidis isolated from Cystic Fibrosis Patient.</title>
        <authorList>
            <person name="Kurbessoian T."/>
            <person name="Crocker A."/>
            <person name="Murante D."/>
            <person name="Hogan D.A."/>
            <person name="Stajich J.E."/>
        </authorList>
    </citation>
    <scope>NUCLEOTIDE SEQUENCE</scope>
    <source>
        <strain evidence="8">Ex8</strain>
    </source>
</reference>
<keyword evidence="4" id="KW-0378">Hydrolase</keyword>
<dbReference type="PRINTS" id="PR00724">
    <property type="entry name" value="CRBOXYPTASEC"/>
</dbReference>
<dbReference type="PANTHER" id="PTHR11802:SF64">
    <property type="entry name" value="CARBOXYPEPTIDASE"/>
    <property type="match status" value="1"/>
</dbReference>
<name>A0AAN6ETX0_EXODE</name>
<evidence type="ECO:0000256" key="6">
    <source>
        <dbReference type="SAM" id="MobiDB-lite"/>
    </source>
</evidence>
<sequence length="607" mass="67587">MAWLLSTTAVLLSCASQFGISFAQFVTPPKNLTSKQGYANITVRYKSVPAGICEQDPDVKSFSGYADVAPGQHIFWWFFEARNVDPTTAPLTIWINGGPGSSSMIGLFQELGPCRVDENGTAVDNPYSWSNVTNMIFIDQPTQVGHSYSTPVPAYIDPNSGLLVELPNNTCPDYASDWDCGTYSYFNESLTANSTPNAAPNMWRTLQGFMGAFPQYARHDVFFTTESYGGHYAPLFSEYFLQQNSKQIQGAHNISLVGAMIGNGWYDPLIQYQAYYNFTVLPGNTYGYDPLNQSVKDQYYLNMYGPGNCYDQTVDCNTRKLDTICSLADTFCAQQVENLYDIYLQRDEYDFRYLTPNPFPQSYYVDYLNTEAVQTAIGAYVNYTESSNTVGSAFGATGDDDREIGTVEAVRDLVANRNVSVTMYFGDADYNCNWLGGQVVADHVNASGYADAGFVNISTSDNVVHGQVRQSGNFAFVRIYESGHLVPFFQPLVALEMLDRVIHGKDIATGNTAVTKGYVTKGPKVSSFKEGNATVQFTVTPPGSIYNTTTNLPQNGTDQQSPPAKEKRGKYMKRSMGPYRPRQYRKRMMDMLDQQQRQRPGRAVGWE</sequence>
<dbReference type="InterPro" id="IPR029058">
    <property type="entry name" value="AB_hydrolase_fold"/>
</dbReference>
<protein>
    <recommendedName>
        <fullName evidence="10">Carboxypeptidase D</fullName>
    </recommendedName>
</protein>
<keyword evidence="5" id="KW-0325">Glycoprotein</keyword>
<dbReference type="SUPFAM" id="SSF53474">
    <property type="entry name" value="alpha/beta-Hydrolases"/>
    <property type="match status" value="1"/>
</dbReference>
<dbReference type="Proteomes" id="UP001161757">
    <property type="component" value="Unassembled WGS sequence"/>
</dbReference>
<dbReference type="Gene3D" id="3.40.50.1820">
    <property type="entry name" value="alpha/beta hydrolase"/>
    <property type="match status" value="1"/>
</dbReference>